<accession>A0A9W8IN97</accession>
<dbReference type="Proteomes" id="UP001140074">
    <property type="component" value="Unassembled WGS sequence"/>
</dbReference>
<comment type="caution">
    <text evidence="9">The sequence shown here is derived from an EMBL/GenBank/DDBJ whole genome shotgun (WGS) entry which is preliminary data.</text>
</comment>
<evidence type="ECO:0000256" key="1">
    <source>
        <dbReference type="ARBA" id="ARBA00004127"/>
    </source>
</evidence>
<feature type="transmembrane region" description="Helical" evidence="7">
    <location>
        <begin position="499"/>
        <end position="519"/>
    </location>
</feature>
<feature type="transmembrane region" description="Helical" evidence="7">
    <location>
        <begin position="218"/>
        <end position="236"/>
    </location>
</feature>
<dbReference type="InterPro" id="IPR001958">
    <property type="entry name" value="Tet-R_TetA/multi-R_MdtG-like"/>
</dbReference>
<dbReference type="GO" id="GO:0012505">
    <property type="term" value="C:endomembrane system"/>
    <property type="evidence" value="ECO:0007669"/>
    <property type="project" value="UniProtKB-SubCell"/>
</dbReference>
<evidence type="ECO:0000259" key="8">
    <source>
        <dbReference type="PROSITE" id="PS50850"/>
    </source>
</evidence>
<feature type="transmembrane region" description="Helical" evidence="7">
    <location>
        <begin position="368"/>
        <end position="393"/>
    </location>
</feature>
<dbReference type="SUPFAM" id="SSF103473">
    <property type="entry name" value="MFS general substrate transporter"/>
    <property type="match status" value="1"/>
</dbReference>
<feature type="transmembrane region" description="Helical" evidence="7">
    <location>
        <begin position="298"/>
        <end position="320"/>
    </location>
</feature>
<feature type="compositionally biased region" description="Basic and acidic residues" evidence="6">
    <location>
        <begin position="43"/>
        <end position="52"/>
    </location>
</feature>
<feature type="transmembrane region" description="Helical" evidence="7">
    <location>
        <begin position="160"/>
        <end position="178"/>
    </location>
</feature>
<organism evidence="9 10">
    <name type="scientific">Coemansia aciculifera</name>
    <dbReference type="NCBI Taxonomy" id="417176"/>
    <lineage>
        <taxon>Eukaryota</taxon>
        <taxon>Fungi</taxon>
        <taxon>Fungi incertae sedis</taxon>
        <taxon>Zoopagomycota</taxon>
        <taxon>Kickxellomycotina</taxon>
        <taxon>Kickxellomycetes</taxon>
        <taxon>Kickxellales</taxon>
        <taxon>Kickxellaceae</taxon>
        <taxon>Coemansia</taxon>
    </lineage>
</organism>
<feature type="compositionally biased region" description="Polar residues" evidence="6">
    <location>
        <begin position="1"/>
        <end position="19"/>
    </location>
</feature>
<name>A0A9W8IN97_9FUNG</name>
<evidence type="ECO:0000256" key="4">
    <source>
        <dbReference type="ARBA" id="ARBA00022989"/>
    </source>
</evidence>
<feature type="transmembrane region" description="Helical" evidence="7">
    <location>
        <begin position="94"/>
        <end position="112"/>
    </location>
</feature>
<feature type="region of interest" description="Disordered" evidence="6">
    <location>
        <begin position="1"/>
        <end position="60"/>
    </location>
</feature>
<feature type="transmembrane region" description="Helical" evidence="7">
    <location>
        <begin position="575"/>
        <end position="594"/>
    </location>
</feature>
<dbReference type="GO" id="GO:0005886">
    <property type="term" value="C:plasma membrane"/>
    <property type="evidence" value="ECO:0007669"/>
    <property type="project" value="TreeGrafter"/>
</dbReference>
<evidence type="ECO:0000313" key="9">
    <source>
        <dbReference type="EMBL" id="KAJ2863234.1"/>
    </source>
</evidence>
<dbReference type="PANTHER" id="PTHR23501:SF191">
    <property type="entry name" value="VACUOLAR BASIC AMINO ACID TRANSPORTER 4"/>
    <property type="match status" value="1"/>
</dbReference>
<feature type="compositionally biased region" description="Low complexity" evidence="6">
    <location>
        <begin position="21"/>
        <end position="36"/>
    </location>
</feature>
<keyword evidence="5 7" id="KW-0472">Membrane</keyword>
<evidence type="ECO:0000256" key="2">
    <source>
        <dbReference type="ARBA" id="ARBA00022448"/>
    </source>
</evidence>
<keyword evidence="3 7" id="KW-0812">Transmembrane</keyword>
<dbReference type="InterPro" id="IPR020846">
    <property type="entry name" value="MFS_dom"/>
</dbReference>
<keyword evidence="2" id="KW-0813">Transport</keyword>
<protein>
    <recommendedName>
        <fullName evidence="8">Major facilitator superfamily (MFS) profile domain-containing protein</fullName>
    </recommendedName>
</protein>
<dbReference type="GO" id="GO:0022857">
    <property type="term" value="F:transmembrane transporter activity"/>
    <property type="evidence" value="ECO:0007669"/>
    <property type="project" value="InterPro"/>
</dbReference>
<dbReference type="PANTHER" id="PTHR23501">
    <property type="entry name" value="MAJOR FACILITATOR SUPERFAMILY"/>
    <property type="match status" value="1"/>
</dbReference>
<dbReference type="PRINTS" id="PR01035">
    <property type="entry name" value="TCRTETA"/>
</dbReference>
<evidence type="ECO:0000256" key="5">
    <source>
        <dbReference type="ARBA" id="ARBA00023136"/>
    </source>
</evidence>
<evidence type="ECO:0000256" key="7">
    <source>
        <dbReference type="SAM" id="Phobius"/>
    </source>
</evidence>
<dbReference type="PROSITE" id="PS50850">
    <property type="entry name" value="MFS"/>
    <property type="match status" value="1"/>
</dbReference>
<feature type="domain" description="Major facilitator superfamily (MFS) profile" evidence="8">
    <location>
        <begin position="95"/>
        <end position="546"/>
    </location>
</feature>
<dbReference type="AlphaFoldDB" id="A0A9W8IN97"/>
<sequence>MLPRNTSTDDSAQRSQEQIELSPWASSATSLSAAPTINSQSDDTSKGLEAGKIDSPSPSQVSSACTKTLLAPHYAASTGIEEEKKQISHIRRRFIFVGLFFTIFLSGLDQTVTSTILTHIANDFKALDRIDWVPTIFMLCSTCLNILSGRIADVFDRASVLLFSLAAFVVGAVLSAFAQSIVMFIVARGISGIGCGGMLSLSIIIISDIVPLERRGKYLGFLQICFGVSNAAGPLLGGLFADHFTWRAAFYADMAMGLLTVSYLTLVLWKCRSRLRPAAPVDAASIASRTWRDGLRTLDYIGIALIVASIALIIVGMNLGGTMLSWSAPITVACLVCGVVLLGVFVVVELRVSQEPLVPMWIFGIRNLVIDFAVTFLCGMSMFSIIFYMPVYFSAVFGADSMRAGLLVLPFGMSLSVSSFVTGYFMSGKDRYRLFMRLGPAIMALGVLLLALLSGRTSQATQAVLLIVPGIGMGNVIVANVIAAQAATDAHLIATITPLCEFFLSIGGVFGVALFGAVYRNKLSGILAAALVGESLSAQALISEARKDVSVIYAAGVPDALRKTVAAAYVDAMRLGMWVMLPLLIVAFLLSMAMKGRRTLGKKETQEAALERTVSKD</sequence>
<evidence type="ECO:0000313" key="10">
    <source>
        <dbReference type="Proteomes" id="UP001140074"/>
    </source>
</evidence>
<dbReference type="Gene3D" id="1.20.1250.20">
    <property type="entry name" value="MFS general substrate transporter like domains"/>
    <property type="match status" value="2"/>
</dbReference>
<gene>
    <name evidence="9" type="ORF">GGH94_003738</name>
</gene>
<dbReference type="InterPro" id="IPR036259">
    <property type="entry name" value="MFS_trans_sf"/>
</dbReference>
<reference evidence="9" key="1">
    <citation type="submission" date="2022-07" db="EMBL/GenBank/DDBJ databases">
        <title>Phylogenomic reconstructions and comparative analyses of Kickxellomycotina fungi.</title>
        <authorList>
            <person name="Reynolds N.K."/>
            <person name="Stajich J.E."/>
            <person name="Barry K."/>
            <person name="Grigoriev I.V."/>
            <person name="Crous P."/>
            <person name="Smith M.E."/>
        </authorList>
    </citation>
    <scope>NUCLEOTIDE SEQUENCE</scope>
    <source>
        <strain evidence="9">RSA 476</strain>
    </source>
</reference>
<feature type="transmembrane region" description="Helical" evidence="7">
    <location>
        <begin position="438"/>
        <end position="457"/>
    </location>
</feature>
<dbReference type="EMBL" id="JANBUY010000131">
    <property type="protein sequence ID" value="KAJ2863234.1"/>
    <property type="molecule type" value="Genomic_DNA"/>
</dbReference>
<dbReference type="Pfam" id="PF07690">
    <property type="entry name" value="MFS_1"/>
    <property type="match status" value="1"/>
</dbReference>
<feature type="transmembrane region" description="Helical" evidence="7">
    <location>
        <begin position="463"/>
        <end position="487"/>
    </location>
</feature>
<proteinExistence type="predicted"/>
<feature type="transmembrane region" description="Helical" evidence="7">
    <location>
        <begin position="326"/>
        <end position="348"/>
    </location>
</feature>
<feature type="transmembrane region" description="Helical" evidence="7">
    <location>
        <begin position="132"/>
        <end position="148"/>
    </location>
</feature>
<feature type="transmembrane region" description="Helical" evidence="7">
    <location>
        <begin position="405"/>
        <end position="426"/>
    </location>
</feature>
<comment type="subcellular location">
    <subcellularLocation>
        <location evidence="1">Endomembrane system</location>
        <topology evidence="1">Multi-pass membrane protein</topology>
    </subcellularLocation>
</comment>
<feature type="transmembrane region" description="Helical" evidence="7">
    <location>
        <begin position="184"/>
        <end position="206"/>
    </location>
</feature>
<evidence type="ECO:0000256" key="3">
    <source>
        <dbReference type="ARBA" id="ARBA00022692"/>
    </source>
</evidence>
<dbReference type="InterPro" id="IPR011701">
    <property type="entry name" value="MFS"/>
</dbReference>
<keyword evidence="4 7" id="KW-1133">Transmembrane helix</keyword>
<feature type="transmembrane region" description="Helical" evidence="7">
    <location>
        <begin position="248"/>
        <end position="269"/>
    </location>
</feature>
<keyword evidence="10" id="KW-1185">Reference proteome</keyword>
<evidence type="ECO:0000256" key="6">
    <source>
        <dbReference type="SAM" id="MobiDB-lite"/>
    </source>
</evidence>